<evidence type="ECO:0000313" key="3">
    <source>
        <dbReference type="Proteomes" id="UP000612329"/>
    </source>
</evidence>
<protein>
    <submittedName>
        <fullName evidence="2">Uncharacterized protein</fullName>
    </submittedName>
</protein>
<dbReference type="RefSeq" id="WP_188653945.1">
    <property type="nucleotide sequence ID" value="NZ_BMNR01000006.1"/>
</dbReference>
<dbReference type="EMBL" id="BMNR01000006">
    <property type="protein sequence ID" value="GGK30915.1"/>
    <property type="molecule type" value="Genomic_DNA"/>
</dbReference>
<comment type="caution">
    <text evidence="2">The sequence shown here is derived from an EMBL/GenBank/DDBJ whole genome shotgun (WGS) entry which is preliminary data.</text>
</comment>
<dbReference type="AlphaFoldDB" id="A0A8J3BSJ3"/>
<feature type="signal peptide" evidence="1">
    <location>
        <begin position="1"/>
        <end position="25"/>
    </location>
</feature>
<evidence type="ECO:0000256" key="1">
    <source>
        <dbReference type="SAM" id="SignalP"/>
    </source>
</evidence>
<reference evidence="2" key="2">
    <citation type="submission" date="2020-09" db="EMBL/GenBank/DDBJ databases">
        <authorList>
            <person name="Sun Q."/>
            <person name="Ohkuma M."/>
        </authorList>
    </citation>
    <scope>NUCLEOTIDE SEQUENCE</scope>
    <source>
        <strain evidence="2">JCM 12862</strain>
    </source>
</reference>
<name>A0A8J3BSJ3_9FLAO</name>
<reference evidence="2" key="1">
    <citation type="journal article" date="2014" name="Int. J. Syst. Evol. Microbiol.">
        <title>Complete genome sequence of Corynebacterium casei LMG S-19264T (=DSM 44701T), isolated from a smear-ripened cheese.</title>
        <authorList>
            <consortium name="US DOE Joint Genome Institute (JGI-PGF)"/>
            <person name="Walter F."/>
            <person name="Albersmeier A."/>
            <person name="Kalinowski J."/>
            <person name="Ruckert C."/>
        </authorList>
    </citation>
    <scope>NUCLEOTIDE SEQUENCE</scope>
    <source>
        <strain evidence="2">JCM 12862</strain>
    </source>
</reference>
<accession>A0A8J3BSJ3</accession>
<organism evidence="2 3">
    <name type="scientific">Yeosuana aromativorans</name>
    <dbReference type="NCBI Taxonomy" id="288019"/>
    <lineage>
        <taxon>Bacteria</taxon>
        <taxon>Pseudomonadati</taxon>
        <taxon>Bacteroidota</taxon>
        <taxon>Flavobacteriia</taxon>
        <taxon>Flavobacteriales</taxon>
        <taxon>Flavobacteriaceae</taxon>
        <taxon>Yeosuana</taxon>
    </lineage>
</organism>
<feature type="chain" id="PRO_5035324572" evidence="1">
    <location>
        <begin position="26"/>
        <end position="155"/>
    </location>
</feature>
<keyword evidence="3" id="KW-1185">Reference proteome</keyword>
<sequence length="155" mass="17659">MKILKQPLFKVVMLTVMIFFLNCKSAQNNVDRSMPLEIGQVYYTNTIDDNQASNLDIYIPIISNPNQTQLLQVFFHGKQTNLVISNDNLIVGHFNLEVPKKSDIIMSSDPYAEYGNQVPKLQKPTPFILKDNACVISYKDGGVVKYFKIDNIIKK</sequence>
<dbReference type="Proteomes" id="UP000612329">
    <property type="component" value="Unassembled WGS sequence"/>
</dbReference>
<evidence type="ECO:0000313" key="2">
    <source>
        <dbReference type="EMBL" id="GGK30915.1"/>
    </source>
</evidence>
<keyword evidence="1" id="KW-0732">Signal</keyword>
<proteinExistence type="predicted"/>
<gene>
    <name evidence="2" type="ORF">GCM10007962_26550</name>
</gene>